<organism evidence="3 4">
    <name type="scientific">Candidatus Cohnella colombiensis</name>
    <dbReference type="NCBI Taxonomy" id="3121368"/>
    <lineage>
        <taxon>Bacteria</taxon>
        <taxon>Bacillati</taxon>
        <taxon>Bacillota</taxon>
        <taxon>Bacilli</taxon>
        <taxon>Bacillales</taxon>
        <taxon>Paenibacillaceae</taxon>
        <taxon>Cohnella</taxon>
    </lineage>
</organism>
<reference evidence="3" key="1">
    <citation type="submission" date="2023-03" db="EMBL/GenBank/DDBJ databases">
        <title>Andean soil-derived lignocellulolytic bacterial consortium as a source of novel taxa and putative plastic-active enzymes.</title>
        <authorList>
            <person name="Diaz-Garcia L."/>
            <person name="Chuvochina M."/>
            <person name="Feuerriegel G."/>
            <person name="Bunk B."/>
            <person name="Sproer C."/>
            <person name="Streit W.R."/>
            <person name="Rodriguez L.M."/>
            <person name="Overmann J."/>
            <person name="Jimenez D.J."/>
        </authorList>
    </citation>
    <scope>NUCLEOTIDE SEQUENCE</scope>
    <source>
        <strain evidence="3">MAG 2441</strain>
    </source>
</reference>
<dbReference type="PROSITE" id="PS51272">
    <property type="entry name" value="SLH"/>
    <property type="match status" value="2"/>
</dbReference>
<feature type="domain" description="SLH" evidence="2">
    <location>
        <begin position="27"/>
        <end position="90"/>
    </location>
</feature>
<evidence type="ECO:0000313" key="4">
    <source>
        <dbReference type="Proteomes" id="UP001178662"/>
    </source>
</evidence>
<dbReference type="Proteomes" id="UP001178662">
    <property type="component" value="Chromosome"/>
</dbReference>
<feature type="domain" description="SLH" evidence="2">
    <location>
        <begin position="185"/>
        <end position="248"/>
    </location>
</feature>
<gene>
    <name evidence="3" type="ORF">P0Y55_07475</name>
</gene>
<protein>
    <submittedName>
        <fullName evidence="3">S-layer homology domain-containing protein</fullName>
    </submittedName>
</protein>
<proteinExistence type="predicted"/>
<dbReference type="PANTHER" id="PTHR43308">
    <property type="entry name" value="OUTER MEMBRANE PROTEIN ALPHA-RELATED"/>
    <property type="match status" value="1"/>
</dbReference>
<accession>A0AA95EZM3</accession>
<keyword evidence="1" id="KW-0732">Signal</keyword>
<dbReference type="PANTHER" id="PTHR43308:SF5">
    <property type="entry name" value="S-LAYER PROTEIN _ PEPTIDOGLYCAN ENDO-BETA-N-ACETYLGLUCOSAMINIDASE"/>
    <property type="match status" value="1"/>
</dbReference>
<feature type="signal peptide" evidence="1">
    <location>
        <begin position="1"/>
        <end position="25"/>
    </location>
</feature>
<dbReference type="AlphaFoldDB" id="A0AA95EZM3"/>
<dbReference type="InterPro" id="IPR001119">
    <property type="entry name" value="SLH_dom"/>
</dbReference>
<keyword evidence="4" id="KW-1185">Reference proteome</keyword>
<feature type="chain" id="PRO_5041691511" evidence="1">
    <location>
        <begin position="26"/>
        <end position="425"/>
    </location>
</feature>
<evidence type="ECO:0000259" key="2">
    <source>
        <dbReference type="PROSITE" id="PS51272"/>
    </source>
</evidence>
<evidence type="ECO:0000256" key="1">
    <source>
        <dbReference type="SAM" id="SignalP"/>
    </source>
</evidence>
<evidence type="ECO:0000313" key="3">
    <source>
        <dbReference type="EMBL" id="WEK55876.1"/>
    </source>
</evidence>
<dbReference type="Pfam" id="PF00395">
    <property type="entry name" value="SLH"/>
    <property type="match status" value="2"/>
</dbReference>
<dbReference type="InterPro" id="IPR051465">
    <property type="entry name" value="Cell_Envelope_Struct_Comp"/>
</dbReference>
<name>A0AA95EZM3_9BACL</name>
<sequence length="425" mass="48923">MKKLLIILSLISILVMALPNSQSSAASKLPIFSDIENHWAKSAIITAANKGYVNGYPDGTFRPNDRVNVDEFITMMIRSLIEKNSYGVMDWSDAFFEKLSYSLQQNLVESYDYFDPTNINNIKSSTKYWADPYIDQANRMLFLKRNDSAWNNKFNVPLTREKAAYLVMSLLGWIEFHENPGLQDLAWKDIKDKKDVVYTTHVIEAYIKGIISGYPDKTFKPKGYITRAESIALIARIIDNSKRNLHIPDLTGKHYTTVAMPNGDTKYYVFPNAEYNKLYDALDKVKDTAPKGSYLEDARVFKIYYTSKEDYDKMIYQMQRSIYDFQPSVFSVGIGSSDTDFSMSINSKYSHKGYEKIYDTFVNFMFEGKVDQFNKIFMGMLKERKESGTIKPVEFKINNREVKITTVGYDGIVAYVSTKGKPLFQ</sequence>
<dbReference type="EMBL" id="CP119317">
    <property type="protein sequence ID" value="WEK55876.1"/>
    <property type="molecule type" value="Genomic_DNA"/>
</dbReference>